<feature type="domain" description="Nitroreductase" evidence="4">
    <location>
        <begin position="8"/>
        <end position="168"/>
    </location>
</feature>
<dbReference type="SUPFAM" id="SSF55469">
    <property type="entry name" value="FMN-dependent nitroreductase-like"/>
    <property type="match status" value="1"/>
</dbReference>
<reference evidence="5 7" key="1">
    <citation type="journal article" date="2016" name="Genome Announc.">
        <title>Complete Genome Sequence of the Amino Acid-Fermenting Clostridium propionicum X2 (DSM 1682).</title>
        <authorList>
            <person name="Poehlein A."/>
            <person name="Schlien K."/>
            <person name="Chowdhury N.P."/>
            <person name="Gottschalk G."/>
            <person name="Buckel W."/>
            <person name="Daniel R."/>
        </authorList>
    </citation>
    <scope>NUCLEOTIDE SEQUENCE [LARGE SCALE GENOMIC DNA]</scope>
    <source>
        <strain evidence="5 7">X2</strain>
    </source>
</reference>
<keyword evidence="7" id="KW-1185">Reference proteome</keyword>
<dbReference type="RefSeq" id="WP_066052856.1">
    <property type="nucleotide sequence ID" value="NZ_CP014223.1"/>
</dbReference>
<evidence type="ECO:0000259" key="4">
    <source>
        <dbReference type="Pfam" id="PF00881"/>
    </source>
</evidence>
<dbReference type="InterPro" id="IPR029479">
    <property type="entry name" value="Nitroreductase"/>
</dbReference>
<keyword evidence="3" id="KW-0560">Oxidoreductase</keyword>
<name>A0A0X8VEJ7_ANAPI</name>
<dbReference type="Proteomes" id="UP000184204">
    <property type="component" value="Unassembled WGS sequence"/>
</dbReference>
<keyword evidence="2" id="KW-0963">Cytoplasm</keyword>
<dbReference type="OrthoDB" id="9810617at2"/>
<dbReference type="InterPro" id="IPR000415">
    <property type="entry name" value="Nitroreductase-like"/>
</dbReference>
<dbReference type="Pfam" id="PF00881">
    <property type="entry name" value="Nitroreductase"/>
    <property type="match status" value="1"/>
</dbReference>
<reference evidence="6" key="3">
    <citation type="submission" date="2016-11" db="EMBL/GenBank/DDBJ databases">
        <authorList>
            <person name="Varghese N."/>
            <person name="Submissions S."/>
        </authorList>
    </citation>
    <scope>NUCLEOTIDE SEQUENCE</scope>
    <source>
        <strain evidence="6">DSM 1682</strain>
    </source>
</reference>
<evidence type="ECO:0000313" key="8">
    <source>
        <dbReference type="Proteomes" id="UP000184204"/>
    </source>
</evidence>
<evidence type="ECO:0000256" key="2">
    <source>
        <dbReference type="ARBA" id="ARBA00022490"/>
    </source>
</evidence>
<dbReference type="EMBL" id="FQUA01000003">
    <property type="protein sequence ID" value="SHE55462.1"/>
    <property type="molecule type" value="Genomic_DNA"/>
</dbReference>
<accession>A0A0X8VEJ7</accession>
<evidence type="ECO:0000256" key="1">
    <source>
        <dbReference type="ARBA" id="ARBA00004496"/>
    </source>
</evidence>
<dbReference type="GO" id="GO:0016491">
    <property type="term" value="F:oxidoreductase activity"/>
    <property type="evidence" value="ECO:0007669"/>
    <property type="project" value="UniProtKB-KW"/>
</dbReference>
<evidence type="ECO:0000313" key="7">
    <source>
        <dbReference type="Proteomes" id="UP000068026"/>
    </source>
</evidence>
<comment type="subcellular location">
    <subcellularLocation>
        <location evidence="1">Cytoplasm</location>
    </subcellularLocation>
</comment>
<dbReference type="PANTHER" id="PTHR43035:SF1">
    <property type="entry name" value="FATTY ACID REPRESSION MUTANT PROTEIN 2-RELATED"/>
    <property type="match status" value="1"/>
</dbReference>
<organism evidence="6 8">
    <name type="scientific">Anaerotignum propionicum DSM 1682</name>
    <dbReference type="NCBI Taxonomy" id="991789"/>
    <lineage>
        <taxon>Bacteria</taxon>
        <taxon>Bacillati</taxon>
        <taxon>Bacillota</taxon>
        <taxon>Clostridia</taxon>
        <taxon>Lachnospirales</taxon>
        <taxon>Anaerotignaceae</taxon>
        <taxon>Anaerotignum</taxon>
    </lineage>
</organism>
<dbReference type="GO" id="GO:0005737">
    <property type="term" value="C:cytoplasm"/>
    <property type="evidence" value="ECO:0007669"/>
    <property type="project" value="UniProtKB-SubCell"/>
</dbReference>
<dbReference type="GO" id="GO:0034599">
    <property type="term" value="P:cellular response to oxidative stress"/>
    <property type="evidence" value="ECO:0007669"/>
    <property type="project" value="InterPro"/>
</dbReference>
<reference evidence="7" key="2">
    <citation type="submission" date="2016-01" db="EMBL/GenBank/DDBJ databases">
        <authorList>
            <person name="Poehlein A."/>
            <person name="Schlien K."/>
            <person name="Gottschalk G."/>
            <person name="Buckel W."/>
            <person name="Daniel R."/>
        </authorList>
    </citation>
    <scope>NUCLEOTIDE SEQUENCE [LARGE SCALE GENOMIC DNA]</scope>
    <source>
        <strain evidence="7">X2</strain>
    </source>
</reference>
<dbReference type="CDD" id="cd02140">
    <property type="entry name" value="Frm2-like"/>
    <property type="match status" value="1"/>
</dbReference>
<protein>
    <submittedName>
        <fullName evidence="5">Nitroreductase family protein</fullName>
    </submittedName>
</protein>
<evidence type="ECO:0000313" key="6">
    <source>
        <dbReference type="EMBL" id="SHE55462.1"/>
    </source>
</evidence>
<dbReference type="KEGG" id="cpro:CPRO_27340"/>
<dbReference type="Proteomes" id="UP000068026">
    <property type="component" value="Chromosome"/>
</dbReference>
<dbReference type="InterPro" id="IPR033877">
    <property type="entry name" value="Frm2/Hbn1"/>
</dbReference>
<dbReference type="AlphaFoldDB" id="A0A0X8VEJ7"/>
<reference evidence="8" key="4">
    <citation type="submission" date="2016-11" db="EMBL/GenBank/DDBJ databases">
        <authorList>
            <person name="Jaros S."/>
            <person name="Januszkiewicz K."/>
            <person name="Wedrychowicz H."/>
        </authorList>
    </citation>
    <scope>NUCLEOTIDE SEQUENCE [LARGE SCALE GENOMIC DNA]</scope>
    <source>
        <strain evidence="8">DSM 1682</strain>
    </source>
</reference>
<dbReference type="EMBL" id="CP014223">
    <property type="protein sequence ID" value="AMJ42280.1"/>
    <property type="molecule type" value="Genomic_DNA"/>
</dbReference>
<dbReference type="PANTHER" id="PTHR43035">
    <property type="entry name" value="FATTY ACID REPRESSION MUTANT PROTEIN 2-RELATED"/>
    <property type="match status" value="1"/>
</dbReference>
<proteinExistence type="predicted"/>
<sequence length="190" mass="21806">MSMMQALEKRRSYYNINKELPVDSGKVIQTIETLTELVPDAFNMKSSRVVVALEEKQNLLWDTIYDVFEGKVPREKIDSFKAGAGTILYFYDQEVVKGLQEKFPLYAANFPSWAMQASAMLQISIWSELREMGIGASLQHYNPVIDQKMRELFDLPESYLLIAQMPFGGIGEEPAQKEKEDISKRVKIVR</sequence>
<evidence type="ECO:0000256" key="3">
    <source>
        <dbReference type="ARBA" id="ARBA00023002"/>
    </source>
</evidence>
<dbReference type="FunFam" id="3.40.109.10:FF:000001">
    <property type="entry name" value="Nitroreductase family"/>
    <property type="match status" value="1"/>
</dbReference>
<evidence type="ECO:0000313" key="5">
    <source>
        <dbReference type="EMBL" id="AMJ42280.1"/>
    </source>
</evidence>
<gene>
    <name evidence="5" type="ORF">CPRO_27340</name>
    <name evidence="6" type="ORF">SAMN02745151_01099</name>
</gene>
<dbReference type="Gene3D" id="3.40.109.10">
    <property type="entry name" value="NADH Oxidase"/>
    <property type="match status" value="1"/>
</dbReference>